<evidence type="ECO:0000313" key="5">
    <source>
        <dbReference type="Proteomes" id="UP001597387"/>
    </source>
</evidence>
<reference evidence="5" key="1">
    <citation type="journal article" date="2019" name="Int. J. Syst. Evol. Microbiol.">
        <title>The Global Catalogue of Microorganisms (GCM) 10K type strain sequencing project: providing services to taxonomists for standard genome sequencing and annotation.</title>
        <authorList>
            <consortium name="The Broad Institute Genomics Platform"/>
            <consortium name="The Broad Institute Genome Sequencing Center for Infectious Disease"/>
            <person name="Wu L."/>
            <person name="Ma J."/>
        </authorList>
    </citation>
    <scope>NUCLEOTIDE SEQUENCE [LARGE SCALE GENOMIC DNA]</scope>
    <source>
        <strain evidence="5">KCTC 42217</strain>
    </source>
</reference>
<evidence type="ECO:0000256" key="1">
    <source>
        <dbReference type="ARBA" id="ARBA00022553"/>
    </source>
</evidence>
<comment type="caution">
    <text evidence="4">The sequence shown here is derived from an EMBL/GenBank/DDBJ whole genome shotgun (WGS) entry which is preliminary data.</text>
</comment>
<dbReference type="PANTHER" id="PTHR44591:SF3">
    <property type="entry name" value="RESPONSE REGULATORY DOMAIN-CONTAINING PROTEIN"/>
    <property type="match status" value="1"/>
</dbReference>
<feature type="modified residue" description="4-aspartylphosphate" evidence="2">
    <location>
        <position position="55"/>
    </location>
</feature>
<accession>A0ABW4ZM31</accession>
<dbReference type="Pfam" id="PF00072">
    <property type="entry name" value="Response_reg"/>
    <property type="match status" value="1"/>
</dbReference>
<dbReference type="Proteomes" id="UP001597387">
    <property type="component" value="Unassembled WGS sequence"/>
</dbReference>
<keyword evidence="5" id="KW-1185">Reference proteome</keyword>
<dbReference type="InterPro" id="IPR011006">
    <property type="entry name" value="CheY-like_superfamily"/>
</dbReference>
<evidence type="ECO:0000313" key="4">
    <source>
        <dbReference type="EMBL" id="MFD2163098.1"/>
    </source>
</evidence>
<organism evidence="4 5">
    <name type="scientific">Paradesertivirga mongoliensis</name>
    <dbReference type="NCBI Taxonomy" id="2100740"/>
    <lineage>
        <taxon>Bacteria</taxon>
        <taxon>Pseudomonadati</taxon>
        <taxon>Bacteroidota</taxon>
        <taxon>Sphingobacteriia</taxon>
        <taxon>Sphingobacteriales</taxon>
        <taxon>Sphingobacteriaceae</taxon>
        <taxon>Paradesertivirga</taxon>
    </lineage>
</organism>
<evidence type="ECO:0000256" key="2">
    <source>
        <dbReference type="PROSITE-ProRule" id="PRU00169"/>
    </source>
</evidence>
<dbReference type="Gene3D" id="3.40.50.2300">
    <property type="match status" value="1"/>
</dbReference>
<dbReference type="RefSeq" id="WP_255901428.1">
    <property type="nucleotide sequence ID" value="NZ_JAFMZO010000002.1"/>
</dbReference>
<dbReference type="InterPro" id="IPR001789">
    <property type="entry name" value="Sig_transdc_resp-reg_receiver"/>
</dbReference>
<gene>
    <name evidence="4" type="ORF">ACFSJU_11900</name>
</gene>
<dbReference type="SMART" id="SM00448">
    <property type="entry name" value="REC"/>
    <property type="match status" value="1"/>
</dbReference>
<proteinExistence type="predicted"/>
<dbReference type="InterPro" id="IPR050595">
    <property type="entry name" value="Bact_response_regulator"/>
</dbReference>
<feature type="domain" description="Response regulatory" evidence="3">
    <location>
        <begin position="5"/>
        <end position="120"/>
    </location>
</feature>
<dbReference type="EMBL" id="JBHUHZ010000002">
    <property type="protein sequence ID" value="MFD2163098.1"/>
    <property type="molecule type" value="Genomic_DNA"/>
</dbReference>
<keyword evidence="1 2" id="KW-0597">Phosphoprotein</keyword>
<dbReference type="PANTHER" id="PTHR44591">
    <property type="entry name" value="STRESS RESPONSE REGULATOR PROTEIN 1"/>
    <property type="match status" value="1"/>
</dbReference>
<dbReference type="SUPFAM" id="SSF52172">
    <property type="entry name" value="CheY-like"/>
    <property type="match status" value="1"/>
</dbReference>
<dbReference type="PROSITE" id="PS50110">
    <property type="entry name" value="RESPONSE_REGULATORY"/>
    <property type="match status" value="1"/>
</dbReference>
<sequence>MTKKKVILIDHDLSCLEFMQIMMSELDFETFPFTAWESRTIQDIISIRPDLIILDQWLVGAKASDICMILKSVNQLRSVPIVLASESDDLEQVARKSLADGYIAKPYNMSEIEKMVRWFDESVRN</sequence>
<name>A0ABW4ZM31_9SPHI</name>
<protein>
    <submittedName>
        <fullName evidence="4">Response regulator</fullName>
    </submittedName>
</protein>
<evidence type="ECO:0000259" key="3">
    <source>
        <dbReference type="PROSITE" id="PS50110"/>
    </source>
</evidence>